<protein>
    <recommendedName>
        <fullName evidence="3">SpoIIAA-like</fullName>
    </recommendedName>
</protein>
<keyword evidence="2" id="KW-1185">Reference proteome</keyword>
<accession>A0ABY6CKX4</accession>
<sequence>MSAASISSNKIKVYLDKPYVKVLWDTEDGILMSRWSGFCTFDEIKAVSVRILDAVVLEGAKKVLYDAREIEVLDDESQEYISGAFTREMIQSGIMYSATVFPDDVFAKFSVDDIHKSLKGRKISNVTYFQSLPSAIEWLKSK</sequence>
<evidence type="ECO:0000313" key="1">
    <source>
        <dbReference type="EMBL" id="UXP31137.1"/>
    </source>
</evidence>
<reference evidence="1" key="1">
    <citation type="submission" date="2022-09" db="EMBL/GenBank/DDBJ databases">
        <title>Comparative genomics and taxonomic characterization of three novel marine species of genus Reichenbachiella exhibiting antioxidant and polysaccharide degradation activities.</title>
        <authorList>
            <person name="Muhammad N."/>
            <person name="Lee Y.-J."/>
            <person name="Ko J."/>
            <person name="Kim S.-G."/>
        </authorList>
    </citation>
    <scope>NUCLEOTIDE SEQUENCE</scope>
    <source>
        <strain evidence="1">BKB1-1</strain>
    </source>
</reference>
<dbReference type="RefSeq" id="WP_262308581.1">
    <property type="nucleotide sequence ID" value="NZ_CP106679.1"/>
</dbReference>
<proteinExistence type="predicted"/>
<dbReference type="EMBL" id="CP106679">
    <property type="protein sequence ID" value="UXP31137.1"/>
    <property type="molecule type" value="Genomic_DNA"/>
</dbReference>
<dbReference type="Proteomes" id="UP001065174">
    <property type="component" value="Chromosome"/>
</dbReference>
<organism evidence="1 2">
    <name type="scientific">Reichenbachiella agarivorans</name>
    <dbReference type="NCBI Taxonomy" id="2979464"/>
    <lineage>
        <taxon>Bacteria</taxon>
        <taxon>Pseudomonadati</taxon>
        <taxon>Bacteroidota</taxon>
        <taxon>Cytophagia</taxon>
        <taxon>Cytophagales</taxon>
        <taxon>Reichenbachiellaceae</taxon>
        <taxon>Reichenbachiella</taxon>
    </lineage>
</organism>
<evidence type="ECO:0008006" key="3">
    <source>
        <dbReference type="Google" id="ProtNLM"/>
    </source>
</evidence>
<name>A0ABY6CKX4_9BACT</name>
<gene>
    <name evidence="1" type="ORF">N6H18_12335</name>
</gene>
<evidence type="ECO:0000313" key="2">
    <source>
        <dbReference type="Proteomes" id="UP001065174"/>
    </source>
</evidence>